<dbReference type="PROSITE" id="PS00368">
    <property type="entry name" value="RIBORED_SMALL"/>
    <property type="match status" value="1"/>
</dbReference>
<dbReference type="Proteomes" id="UP000887116">
    <property type="component" value="Unassembled WGS sequence"/>
</dbReference>
<protein>
    <submittedName>
        <fullName evidence="2">Ribonucleoside-diphosphate reductase subunit M2</fullName>
    </submittedName>
</protein>
<organism evidence="2 3">
    <name type="scientific">Trichonephila clavata</name>
    <name type="common">Joro spider</name>
    <name type="synonym">Nephila clavata</name>
    <dbReference type="NCBI Taxonomy" id="2740835"/>
    <lineage>
        <taxon>Eukaryota</taxon>
        <taxon>Metazoa</taxon>
        <taxon>Ecdysozoa</taxon>
        <taxon>Arthropoda</taxon>
        <taxon>Chelicerata</taxon>
        <taxon>Arachnida</taxon>
        <taxon>Araneae</taxon>
        <taxon>Araneomorphae</taxon>
        <taxon>Entelegynae</taxon>
        <taxon>Araneoidea</taxon>
        <taxon>Nephilidae</taxon>
        <taxon>Trichonephila</taxon>
    </lineage>
</organism>
<dbReference type="GO" id="GO:0005829">
    <property type="term" value="C:cytosol"/>
    <property type="evidence" value="ECO:0007669"/>
    <property type="project" value="TreeGrafter"/>
</dbReference>
<dbReference type="AlphaFoldDB" id="A0A8X6F7K0"/>
<dbReference type="GO" id="GO:0009263">
    <property type="term" value="P:deoxyribonucleotide biosynthetic process"/>
    <property type="evidence" value="ECO:0007669"/>
    <property type="project" value="InterPro"/>
</dbReference>
<dbReference type="PANTHER" id="PTHR23409:SF18">
    <property type="entry name" value="RIBONUCLEOSIDE-DIPHOSPHATE REDUCTASE SUBUNIT M2"/>
    <property type="match status" value="1"/>
</dbReference>
<dbReference type="InterPro" id="IPR012348">
    <property type="entry name" value="RNR-like"/>
</dbReference>
<evidence type="ECO:0000256" key="1">
    <source>
        <dbReference type="ARBA" id="ARBA00009303"/>
    </source>
</evidence>
<keyword evidence="3" id="KW-1185">Reference proteome</keyword>
<comment type="similarity">
    <text evidence="1">Belongs to the ribonucleoside diphosphate reductase small chain family.</text>
</comment>
<dbReference type="InterPro" id="IPR000358">
    <property type="entry name" value="RNR_small_fam"/>
</dbReference>
<evidence type="ECO:0000313" key="3">
    <source>
        <dbReference type="Proteomes" id="UP000887116"/>
    </source>
</evidence>
<dbReference type="InterPro" id="IPR009078">
    <property type="entry name" value="Ferritin-like_SF"/>
</dbReference>
<dbReference type="InterPro" id="IPR033909">
    <property type="entry name" value="RNR_small"/>
</dbReference>
<dbReference type="Pfam" id="PF00268">
    <property type="entry name" value="Ribonuc_red_sm"/>
    <property type="match status" value="1"/>
</dbReference>
<dbReference type="Gene3D" id="1.10.620.20">
    <property type="entry name" value="Ribonucleotide Reductase, subunit A"/>
    <property type="match status" value="1"/>
</dbReference>
<sequence length="590" mass="68764">MASSPNDLKPSMESVNPSLSVSPGVLKNCGVAENPFQPFPLKHLETELQTDLKRLLQQKVVYQCLVGGREETIEQHRWKVLQQVAEWLHIPHALSTHQDDCVKDQVLQLLSKGIKRKHFKKIPQDESEWTHLLNVWLRRNTMNQDVKERDIYRWLAVDGFDGFEAKHLKLYLLAILDQKCIRQEYRLHIKAVRAMYRWFESQPQVSSLTGTDSGCVVFLTLLQLYVNKLEMMEDEITLQVHLAKRSAEGFLHRNANYYKDVRNVTEALLQELGNIYVQEWQGKDWTSVANEQLGRLMKSCCFFLDRRRSGFVRDVGDWERLTLDERHFLSHVLAFFAASDGIVIENLVERFAREVKVTEARCFYGFQIAIENIHSEMYSLLIETLIRDHQEKNKLFNAIETLSCVKKKAEWALNWIQNPSFAKRLVAFAAVEGIFFSGSFAAIFWLKKRGLMPGLTFSNELISRDEGLHCDFACHLFNHYVTNKPSKHEIVQIISDAVKIEQEFLTEALPVSLIGMNCTLMKQYIEFVADRLLWELGCDKMYNVENPFDFMECISLEGKTNFFEKRVGEYQKCGVMFNKENHMFKLDEDF</sequence>
<name>A0A8X6F7K0_TRICU</name>
<dbReference type="InterPro" id="IPR030475">
    <property type="entry name" value="RNR_small_AS"/>
</dbReference>
<proteinExistence type="inferred from homology"/>
<dbReference type="OrthoDB" id="6411627at2759"/>
<accession>A0A8X6F7K0</accession>
<dbReference type="SUPFAM" id="SSF47240">
    <property type="entry name" value="Ferritin-like"/>
    <property type="match status" value="1"/>
</dbReference>
<reference evidence="2" key="1">
    <citation type="submission" date="2020-07" db="EMBL/GenBank/DDBJ databases">
        <title>Multicomponent nature underlies the extraordinary mechanical properties of spider dragline silk.</title>
        <authorList>
            <person name="Kono N."/>
            <person name="Nakamura H."/>
            <person name="Mori M."/>
            <person name="Yoshida Y."/>
            <person name="Ohtoshi R."/>
            <person name="Malay A.D."/>
            <person name="Moran D.A.P."/>
            <person name="Tomita M."/>
            <person name="Numata K."/>
            <person name="Arakawa K."/>
        </authorList>
    </citation>
    <scope>NUCLEOTIDE SEQUENCE</scope>
</reference>
<dbReference type="PANTHER" id="PTHR23409">
    <property type="entry name" value="RIBONUCLEOSIDE-DIPHOSPHATE REDUCTASE SMALL CHAIN"/>
    <property type="match status" value="1"/>
</dbReference>
<evidence type="ECO:0000313" key="2">
    <source>
        <dbReference type="EMBL" id="GFQ73073.1"/>
    </source>
</evidence>
<dbReference type="EMBL" id="BMAO01001400">
    <property type="protein sequence ID" value="GFQ73073.1"/>
    <property type="molecule type" value="Genomic_DNA"/>
</dbReference>
<comment type="caution">
    <text evidence="2">The sequence shown here is derived from an EMBL/GenBank/DDBJ whole genome shotgun (WGS) entry which is preliminary data.</text>
</comment>
<gene>
    <name evidence="2" type="primary">Rrm2</name>
    <name evidence="2" type="ORF">TNCT_356511</name>
</gene>
<dbReference type="CDD" id="cd01049">
    <property type="entry name" value="RNRR2"/>
    <property type="match status" value="1"/>
</dbReference>
<dbReference type="GO" id="GO:0004748">
    <property type="term" value="F:ribonucleoside-diphosphate reductase activity, thioredoxin disulfide as acceptor"/>
    <property type="evidence" value="ECO:0007669"/>
    <property type="project" value="TreeGrafter"/>
</dbReference>